<feature type="signal peptide" evidence="1">
    <location>
        <begin position="1"/>
        <end position="22"/>
    </location>
</feature>
<name>D2QWG9_PIRSD</name>
<accession>D2QWG9</accession>
<keyword evidence="3" id="KW-1185">Reference proteome</keyword>
<dbReference type="KEGG" id="psl:Psta_3108"/>
<dbReference type="Pfam" id="PF10722">
    <property type="entry name" value="YbjN"/>
    <property type="match status" value="1"/>
</dbReference>
<proteinExistence type="predicted"/>
<dbReference type="HOGENOM" id="CLU_1523789_0_0_0"/>
<dbReference type="AlphaFoldDB" id="D2QWG9"/>
<dbReference type="OrthoDB" id="1551200at2"/>
<evidence type="ECO:0000256" key="1">
    <source>
        <dbReference type="SAM" id="SignalP"/>
    </source>
</evidence>
<dbReference type="Proteomes" id="UP000001887">
    <property type="component" value="Chromosome"/>
</dbReference>
<gene>
    <name evidence="2" type="ordered locus">Psta_3108</name>
</gene>
<sequence length="176" mass="19026" precursor="true">MFRPLLASLVVFATLLTTSTLAAQDAPPLGGLIGNAGNGGGAGAADKIIEKLSPDVVIEVLKAEGYKDLQHVPSTKEDSPDAIFVTYEGRRVLVVVPNGGDLLQVNYFVEEHNATLKKVNDWNRNHYITKACILSDTSVSMGADLVVAGSKKTTMAKFLNYYFSQLAPFYKEVCEE</sequence>
<reference evidence="2 3" key="1">
    <citation type="journal article" date="2009" name="Stand. Genomic Sci.">
        <title>Complete genome sequence of Pirellula staleyi type strain (ATCC 27377).</title>
        <authorList>
            <person name="Clum A."/>
            <person name="Tindall B.J."/>
            <person name="Sikorski J."/>
            <person name="Ivanova N."/>
            <person name="Mavrommatis K."/>
            <person name="Lucas S."/>
            <person name="Glavina del Rio T."/>
            <person name="Nolan M."/>
            <person name="Chen F."/>
            <person name="Tice H."/>
            <person name="Pitluck S."/>
            <person name="Cheng J.F."/>
            <person name="Chertkov O."/>
            <person name="Brettin T."/>
            <person name="Han C."/>
            <person name="Detter J.C."/>
            <person name="Kuske C."/>
            <person name="Bruce D."/>
            <person name="Goodwin L."/>
            <person name="Ovchinikova G."/>
            <person name="Pati A."/>
            <person name="Mikhailova N."/>
            <person name="Chen A."/>
            <person name="Palaniappan K."/>
            <person name="Land M."/>
            <person name="Hauser L."/>
            <person name="Chang Y.J."/>
            <person name="Jeffries C.D."/>
            <person name="Chain P."/>
            <person name="Rohde M."/>
            <person name="Goker M."/>
            <person name="Bristow J."/>
            <person name="Eisen J.A."/>
            <person name="Markowitz V."/>
            <person name="Hugenholtz P."/>
            <person name="Kyrpides N.C."/>
            <person name="Klenk H.P."/>
            <person name="Lapidus A."/>
        </authorList>
    </citation>
    <scope>NUCLEOTIDE SEQUENCE [LARGE SCALE GENOMIC DNA]</scope>
    <source>
        <strain evidence="3">ATCC 27377 / DSM 6068 / ICPB 4128</strain>
    </source>
</reference>
<evidence type="ECO:0008006" key="4">
    <source>
        <dbReference type="Google" id="ProtNLM"/>
    </source>
</evidence>
<dbReference type="CDD" id="cd17511">
    <property type="entry name" value="YbjN_AmyR-like"/>
    <property type="match status" value="1"/>
</dbReference>
<dbReference type="InterPro" id="IPR019660">
    <property type="entry name" value="Put_sensory_transdc_reg_YbjN"/>
</dbReference>
<evidence type="ECO:0000313" key="3">
    <source>
        <dbReference type="Proteomes" id="UP000001887"/>
    </source>
</evidence>
<keyword evidence="1" id="KW-0732">Signal</keyword>
<dbReference type="EMBL" id="CP001848">
    <property type="protein sequence ID" value="ADB17772.1"/>
    <property type="molecule type" value="Genomic_DNA"/>
</dbReference>
<feature type="chain" id="PRO_5003035811" description="YbjN domain-containing protein" evidence="1">
    <location>
        <begin position="23"/>
        <end position="176"/>
    </location>
</feature>
<organism evidence="2 3">
    <name type="scientific">Pirellula staleyi (strain ATCC 27377 / DSM 6068 / ICPB 4128)</name>
    <name type="common">Pirella staleyi</name>
    <dbReference type="NCBI Taxonomy" id="530564"/>
    <lineage>
        <taxon>Bacteria</taxon>
        <taxon>Pseudomonadati</taxon>
        <taxon>Planctomycetota</taxon>
        <taxon>Planctomycetia</taxon>
        <taxon>Pirellulales</taxon>
        <taxon>Pirellulaceae</taxon>
        <taxon>Pirellula</taxon>
    </lineage>
</organism>
<evidence type="ECO:0000313" key="2">
    <source>
        <dbReference type="EMBL" id="ADB17772.1"/>
    </source>
</evidence>
<protein>
    <recommendedName>
        <fullName evidence="4">YbjN domain-containing protein</fullName>
    </recommendedName>
</protein>